<evidence type="ECO:0000256" key="11">
    <source>
        <dbReference type="SAM" id="MobiDB-lite"/>
    </source>
</evidence>
<feature type="region of interest" description="Disordered" evidence="11">
    <location>
        <begin position="764"/>
        <end position="793"/>
    </location>
</feature>
<evidence type="ECO:0000259" key="13">
    <source>
        <dbReference type="Pfam" id="PF12922"/>
    </source>
</evidence>
<comment type="similarity">
    <text evidence="3 10">Belongs to the CND1 (condensin subunit 1) family.</text>
</comment>
<dbReference type="InterPro" id="IPR024324">
    <property type="entry name" value="Condensin_cplx_su1_N"/>
</dbReference>
<dbReference type="Proteomes" id="UP000306954">
    <property type="component" value="Unassembled WGS sequence"/>
</dbReference>
<evidence type="ECO:0000259" key="12">
    <source>
        <dbReference type="Pfam" id="PF12717"/>
    </source>
</evidence>
<dbReference type="GO" id="GO:0042393">
    <property type="term" value="F:histone binding"/>
    <property type="evidence" value="ECO:0007669"/>
    <property type="project" value="TreeGrafter"/>
</dbReference>
<evidence type="ECO:0000256" key="7">
    <source>
        <dbReference type="ARBA" id="ARBA00023067"/>
    </source>
</evidence>
<evidence type="ECO:0000256" key="3">
    <source>
        <dbReference type="ARBA" id="ARBA00009606"/>
    </source>
</evidence>
<feature type="domain" description="Condensin complex subunit 1 N-terminal" evidence="13">
    <location>
        <begin position="105"/>
        <end position="190"/>
    </location>
</feature>
<comment type="caution">
    <text evidence="14">The sequence shown here is derived from an EMBL/GenBank/DDBJ whole genome shotgun (WGS) entry which is preliminary data.</text>
</comment>
<keyword evidence="8" id="KW-0539">Nucleus</keyword>
<dbReference type="InterPro" id="IPR026971">
    <property type="entry name" value="CND1/NCAPD3"/>
</dbReference>
<keyword evidence="6 10" id="KW-0498">Mitosis</keyword>
<dbReference type="InterPro" id="IPR032682">
    <property type="entry name" value="Cnd1_C"/>
</dbReference>
<dbReference type="GO" id="GO:0000779">
    <property type="term" value="C:condensed chromosome, centromeric region"/>
    <property type="evidence" value="ECO:0007669"/>
    <property type="project" value="TreeGrafter"/>
</dbReference>
<dbReference type="PANTHER" id="PTHR14222:SF2">
    <property type="entry name" value="CONDENSIN COMPLEX SUBUNIT 1"/>
    <property type="match status" value="1"/>
</dbReference>
<dbReference type="PIRSF" id="PIRSF017127">
    <property type="entry name" value="Condensin_D2"/>
    <property type="match status" value="1"/>
</dbReference>
<feature type="compositionally biased region" description="Acidic residues" evidence="11">
    <location>
        <begin position="1209"/>
        <end position="1218"/>
    </location>
</feature>
<dbReference type="GO" id="GO:0005634">
    <property type="term" value="C:nucleus"/>
    <property type="evidence" value="ECO:0007669"/>
    <property type="project" value="UniProtKB-SubCell"/>
</dbReference>
<feature type="compositionally biased region" description="Basic and acidic residues" evidence="11">
    <location>
        <begin position="1256"/>
        <end position="1281"/>
    </location>
</feature>
<proteinExistence type="inferred from homology"/>
<dbReference type="GO" id="GO:0007076">
    <property type="term" value="P:mitotic chromosome condensation"/>
    <property type="evidence" value="ECO:0007669"/>
    <property type="project" value="InterPro"/>
</dbReference>
<evidence type="ECO:0000313" key="15">
    <source>
        <dbReference type="Proteomes" id="UP000306954"/>
    </source>
</evidence>
<feature type="compositionally biased region" description="Acidic residues" evidence="11">
    <location>
        <begin position="1246"/>
        <end position="1255"/>
    </location>
</feature>
<comment type="subcellular location">
    <subcellularLocation>
        <location evidence="2">Chromosome</location>
    </subcellularLocation>
    <subcellularLocation>
        <location evidence="1">Nucleus</location>
    </subcellularLocation>
</comment>
<feature type="domain" description="Condensin complex subunit 1 C-terminal" evidence="12">
    <location>
        <begin position="944"/>
        <end position="1105"/>
    </location>
</feature>
<feature type="compositionally biased region" description="Basic and acidic residues" evidence="11">
    <location>
        <begin position="1161"/>
        <end position="1187"/>
    </location>
</feature>
<protein>
    <recommendedName>
        <fullName evidence="10">Condensin complex subunit 1</fullName>
    </recommendedName>
</protein>
<dbReference type="InterPro" id="IPR011989">
    <property type="entry name" value="ARM-like"/>
</dbReference>
<evidence type="ECO:0000256" key="10">
    <source>
        <dbReference type="PIRNR" id="PIRNR017127"/>
    </source>
</evidence>
<dbReference type="InterPro" id="IPR016024">
    <property type="entry name" value="ARM-type_fold"/>
</dbReference>
<dbReference type="EMBL" id="SPOF01000029">
    <property type="protein sequence ID" value="TIB10679.1"/>
    <property type="molecule type" value="Genomic_DNA"/>
</dbReference>
<dbReference type="GO" id="GO:0010032">
    <property type="term" value="P:meiotic chromosome condensation"/>
    <property type="evidence" value="ECO:0007669"/>
    <property type="project" value="TreeGrafter"/>
</dbReference>
<dbReference type="GO" id="GO:0051301">
    <property type="term" value="P:cell division"/>
    <property type="evidence" value="ECO:0007669"/>
    <property type="project" value="UniProtKB-KW"/>
</dbReference>
<dbReference type="Pfam" id="PF12717">
    <property type="entry name" value="Cnd1"/>
    <property type="match status" value="1"/>
</dbReference>
<evidence type="ECO:0000256" key="1">
    <source>
        <dbReference type="ARBA" id="ARBA00004123"/>
    </source>
</evidence>
<keyword evidence="9 10" id="KW-0131">Cell cycle</keyword>
<evidence type="ECO:0000313" key="14">
    <source>
        <dbReference type="EMBL" id="TIB10679.1"/>
    </source>
</evidence>
<evidence type="ECO:0000256" key="5">
    <source>
        <dbReference type="ARBA" id="ARBA00022618"/>
    </source>
</evidence>
<gene>
    <name evidence="14" type="ORF">E3P90_02770</name>
</gene>
<dbReference type="GO" id="GO:0000796">
    <property type="term" value="C:condensin complex"/>
    <property type="evidence" value="ECO:0007669"/>
    <property type="project" value="TreeGrafter"/>
</dbReference>
<feature type="region of interest" description="Disordered" evidence="11">
    <location>
        <begin position="1161"/>
        <end position="1318"/>
    </location>
</feature>
<feature type="compositionally biased region" description="Basic and acidic residues" evidence="11">
    <location>
        <begin position="833"/>
        <end position="852"/>
    </location>
</feature>
<evidence type="ECO:0000256" key="4">
    <source>
        <dbReference type="ARBA" id="ARBA00022454"/>
    </source>
</evidence>
<feature type="region of interest" description="Disordered" evidence="11">
    <location>
        <begin position="420"/>
        <end position="444"/>
    </location>
</feature>
<evidence type="ECO:0000256" key="9">
    <source>
        <dbReference type="ARBA" id="ARBA00023306"/>
    </source>
</evidence>
<feature type="compositionally biased region" description="Acidic residues" evidence="11">
    <location>
        <begin position="770"/>
        <end position="780"/>
    </location>
</feature>
<name>A0A4T0G997_WALIC</name>
<dbReference type="Gene3D" id="1.25.10.10">
    <property type="entry name" value="Leucine-rich Repeat Variant"/>
    <property type="match status" value="1"/>
</dbReference>
<evidence type="ECO:0000256" key="2">
    <source>
        <dbReference type="ARBA" id="ARBA00004286"/>
    </source>
</evidence>
<feature type="compositionally biased region" description="Acidic residues" evidence="11">
    <location>
        <begin position="427"/>
        <end position="436"/>
    </location>
</feature>
<keyword evidence="4" id="KW-0158">Chromosome</keyword>
<feature type="compositionally biased region" description="Basic residues" evidence="11">
    <location>
        <begin position="1282"/>
        <end position="1291"/>
    </location>
</feature>
<evidence type="ECO:0000256" key="6">
    <source>
        <dbReference type="ARBA" id="ARBA00022776"/>
    </source>
</evidence>
<reference evidence="14 15" key="1">
    <citation type="submission" date="2019-03" db="EMBL/GenBank/DDBJ databases">
        <title>Sequencing 23 genomes of Wallemia ichthyophaga.</title>
        <authorList>
            <person name="Gostincar C."/>
        </authorList>
    </citation>
    <scope>NUCLEOTIDE SEQUENCE [LARGE SCALE GENOMIC DNA]</scope>
    <source>
        <strain evidence="14 15">EXF-8621</strain>
    </source>
</reference>
<keyword evidence="7 10" id="KW-0226">DNA condensation</keyword>
<accession>A0A4T0G997</accession>
<evidence type="ECO:0000256" key="8">
    <source>
        <dbReference type="ARBA" id="ARBA00023242"/>
    </source>
</evidence>
<dbReference type="Pfam" id="PF12922">
    <property type="entry name" value="Cnd1_N"/>
    <property type="match status" value="1"/>
</dbReference>
<sequence length="1318" mass="148083">MIKFSLIESLNEYKDDLFIDDDDNLSEDLLLEQILNCAISQDDHLWYNTLGFIQRISPATARSSLKLLDGLVHSLHQSTDDKLSLEVLAYLISAFLIKFSKISSLNKQDLAAWQSVLTSSYASIYSLLNNSNALKLWGNSVEKDTFVSCFTKPIWILMENELYIKNADTKAVFFNILSISIISHGQSFSAQTSIIQNLEYFDHLGEPMAELLSHLYHNYDDATLTHNCLVDVSNRSFSGADLKAPRAFSKFITTLTHHAPALVLKHVVLLQTHMDSDAYTMRNAIIEAFAILIAHLSALDSSESESETTQTQIASFFTVLMDRFLDNNSYVRSKVIATFIKLVELPTKFPKQRIELLENTIRHLSDKSSMVRKNATGLITKMILTHPYGMLHGGRLCGEEWQERLSAVDGELQSVAPKLDGDLEHESEQEEGENEESSNRRRSKKFARKSVAAATNLAQYDSEQISRLQLTRSYYADAIRFIGLIDKSILTIATLLSSTNKSEVLEAIEFFRVAHEYGVTSAHVGVRRMLHLIWAKDNTVIEEGKTVKGVRARVIDTYRSLYLDPLNDPAMSAQAQVSRICKNLIQLTFNATLAELTSLEALVSTVMANDGIHPDVISKLWQVYAVQKDIPRAQRRGAVIIIGMLAVSRADIVHERIDTLIRIGLGQLGKADLALARYTCIALQRISGSVKKVKGSLQDASIRLPMSEPIFRRLQEALEHPTTSQAWFGMAEQAINAIYVLGEQPDILCNVMIKHMAQRAFSAEKKEGDAQMDVDGDGDGQDSQTNQDAQENGKQHVTGNAFLLSQLVFTVGHVAIRHIVYLELVERELKRRKADADAEKDSKKNSKQKQSEGIDEVAGNAEDDIGDGIAAVKERELLYGPRSLLATFGPILAHICYNPRQYSFPMLRSAATLSLSKFMCVSSKFCEEHLLLLFKIFETTADATIRCNIVIALGDIAVCFSNLIDENSDKLYAGLSDSEIVVKKNTFMVLTHLILNGMVKVKGQLGEMAKCLDDTEQRISDLAKLFFTELSTKDNAVYNNLPDIISHLSVGVHAVDEETFKSTMKFIFKFIEKEKQAENIIDKLCQRFRLARDEKQWRDVAFCLSLLPFKSERSIKKLMEGLPFYTDKLHEPVVFKRFVEILAKARSNKAMKNDAEMKEYEETLNKARAQGEEEARLAGRAAGDKRYDRRKSKRLSVHVSSNSLKSEGENEGEAEEKEDSQPPLSRQSTKPLSRQSSKTNQPFDFTSEEEVDEANDNAKVEANDNAKVEAKRLAEAKEVKKGNRKPAKRGKAVTQPTQRSQPPRRTRRQKQISSSEED</sequence>
<organism evidence="14 15">
    <name type="scientific">Wallemia ichthyophaga</name>
    <dbReference type="NCBI Taxonomy" id="245174"/>
    <lineage>
        <taxon>Eukaryota</taxon>
        <taxon>Fungi</taxon>
        <taxon>Dikarya</taxon>
        <taxon>Basidiomycota</taxon>
        <taxon>Wallemiomycotina</taxon>
        <taxon>Wallemiomycetes</taxon>
        <taxon>Wallemiales</taxon>
        <taxon>Wallemiaceae</taxon>
        <taxon>Wallemia</taxon>
    </lineage>
</organism>
<feature type="region of interest" description="Disordered" evidence="11">
    <location>
        <begin position="833"/>
        <end position="860"/>
    </location>
</feature>
<dbReference type="SUPFAM" id="SSF48371">
    <property type="entry name" value="ARM repeat"/>
    <property type="match status" value="1"/>
</dbReference>
<dbReference type="InterPro" id="IPR007673">
    <property type="entry name" value="Condensin_cplx_su1"/>
</dbReference>
<keyword evidence="5 10" id="KW-0132">Cell division</keyword>
<dbReference type="PANTHER" id="PTHR14222">
    <property type="entry name" value="CONDENSIN"/>
    <property type="match status" value="1"/>
</dbReference>
<comment type="function">
    <text evidence="10">Regulatory subunit of the condensin complex, a complex required for conversion of interphase chromatin into mitotic-like condense chromosomes. The condensin complex probably introduces positive supercoils into relaxed DNA in the presence of type I topoisomerases and converts nicked DNA into positive knotted forms in the presence of type II topoisomerases.</text>
</comment>
<feature type="compositionally biased region" description="Polar residues" evidence="11">
    <location>
        <begin position="1222"/>
        <end position="1244"/>
    </location>
</feature>